<dbReference type="AlphaFoldDB" id="A0A3B3TVV4"/>
<dbReference type="Proteomes" id="UP000261500">
    <property type="component" value="Unplaced"/>
</dbReference>
<evidence type="ECO:0000256" key="1">
    <source>
        <dbReference type="SAM" id="Phobius"/>
    </source>
</evidence>
<keyword evidence="1" id="KW-0812">Transmembrane</keyword>
<reference evidence="2" key="2">
    <citation type="submission" date="2025-09" db="UniProtKB">
        <authorList>
            <consortium name="Ensembl"/>
        </authorList>
    </citation>
    <scope>IDENTIFICATION</scope>
</reference>
<evidence type="ECO:0000313" key="3">
    <source>
        <dbReference type="Proteomes" id="UP000261500"/>
    </source>
</evidence>
<feature type="transmembrane region" description="Helical" evidence="1">
    <location>
        <begin position="41"/>
        <end position="66"/>
    </location>
</feature>
<dbReference type="Ensembl" id="ENSPLAT00000008127.1">
    <property type="protein sequence ID" value="ENSPLAP00000005330.1"/>
    <property type="gene ID" value="ENSPLAG00000007204.1"/>
</dbReference>
<proteinExistence type="predicted"/>
<protein>
    <submittedName>
        <fullName evidence="2">Uncharacterized protein</fullName>
    </submittedName>
</protein>
<name>A0A3B3TVV4_9TELE</name>
<sequence>MSTPNGATIKVAALTCSWMSSACLRSRSGSFPFPPAGFGRLFSVGLFLCAGDYLFFFHLCCVSLVMCCEAIKVLISDLKLHAAE</sequence>
<evidence type="ECO:0000313" key="2">
    <source>
        <dbReference type="Ensembl" id="ENSPLAP00000005330.1"/>
    </source>
</evidence>
<reference evidence="2" key="1">
    <citation type="submission" date="2025-08" db="UniProtKB">
        <authorList>
            <consortium name="Ensembl"/>
        </authorList>
    </citation>
    <scope>IDENTIFICATION</scope>
</reference>
<organism evidence="2 3">
    <name type="scientific">Poecilia latipinna</name>
    <name type="common">sailfin molly</name>
    <dbReference type="NCBI Taxonomy" id="48699"/>
    <lineage>
        <taxon>Eukaryota</taxon>
        <taxon>Metazoa</taxon>
        <taxon>Chordata</taxon>
        <taxon>Craniata</taxon>
        <taxon>Vertebrata</taxon>
        <taxon>Euteleostomi</taxon>
        <taxon>Actinopterygii</taxon>
        <taxon>Neopterygii</taxon>
        <taxon>Teleostei</taxon>
        <taxon>Neoteleostei</taxon>
        <taxon>Acanthomorphata</taxon>
        <taxon>Ovalentaria</taxon>
        <taxon>Atherinomorphae</taxon>
        <taxon>Cyprinodontiformes</taxon>
        <taxon>Poeciliidae</taxon>
        <taxon>Poeciliinae</taxon>
        <taxon>Poecilia</taxon>
    </lineage>
</organism>
<accession>A0A3B3TVV4</accession>
<keyword evidence="3" id="KW-1185">Reference proteome</keyword>
<keyword evidence="1" id="KW-0472">Membrane</keyword>
<keyword evidence="1" id="KW-1133">Transmembrane helix</keyword>